<keyword evidence="2" id="KW-1185">Reference proteome</keyword>
<dbReference type="Gene3D" id="2.40.50.870">
    <property type="entry name" value="Protein of unknown function (DUF3299)"/>
    <property type="match status" value="1"/>
</dbReference>
<sequence length="187" mass="21119">MRGFLLLLLSLALPLQAQPYKTIEFMELLPAKDLQALSNPPEDLLSIEEGSLEDQVAAAVGKAVEQSANKEPQNEWERALQSTDVRPEYNGKKIRIPGFVVPLEFDDQQVVTEFFLVPYYGACIHLPPPPPNQIILMQSKKGVYMDTIYDPYWIEGTLYTDLKTNELATSAYRMVVDKIELYIGPAE</sequence>
<dbReference type="InterPro" id="IPR021727">
    <property type="entry name" value="DUF3299"/>
</dbReference>
<reference evidence="1 2" key="1">
    <citation type="submission" date="2019-11" db="EMBL/GenBank/DDBJ databases">
        <title>Venatorbacter sp. nov. a predator of Campylobacter and other Gram-negative bacteria.</title>
        <authorList>
            <person name="Saeedi A."/>
            <person name="Cummings N.J."/>
            <person name="Connerton I.F."/>
            <person name="Connerton P.L."/>
        </authorList>
    </citation>
    <scope>NUCLEOTIDE SEQUENCE [LARGE SCALE GENOMIC DNA]</scope>
    <source>
        <strain evidence="1">XL5</strain>
    </source>
</reference>
<dbReference type="RefSeq" id="WP_228346183.1">
    <property type="nucleotide sequence ID" value="NZ_CP045550.1"/>
</dbReference>
<proteinExistence type="predicted"/>
<dbReference type="EMBL" id="CP046056">
    <property type="protein sequence ID" value="QQD23651.1"/>
    <property type="molecule type" value="Genomic_DNA"/>
</dbReference>
<organism evidence="1 2">
    <name type="scientific">Venatoribacter cucullus</name>
    <dbReference type="NCBI Taxonomy" id="2661630"/>
    <lineage>
        <taxon>Bacteria</taxon>
        <taxon>Pseudomonadati</taxon>
        <taxon>Pseudomonadota</taxon>
        <taxon>Gammaproteobacteria</taxon>
        <taxon>Oceanospirillales</taxon>
        <taxon>Oceanospirillaceae</taxon>
        <taxon>Venatoribacter</taxon>
    </lineage>
</organism>
<gene>
    <name evidence="1" type="ORF">GJQ55_03735</name>
</gene>
<dbReference type="Proteomes" id="UP000596074">
    <property type="component" value="Chromosome"/>
</dbReference>
<dbReference type="KEGG" id="vcw:GJQ55_03735"/>
<name>A0A9E8FKV0_9GAMM</name>
<protein>
    <submittedName>
        <fullName evidence="1">DUF3299 domain-containing protein</fullName>
    </submittedName>
</protein>
<evidence type="ECO:0000313" key="2">
    <source>
        <dbReference type="Proteomes" id="UP000596074"/>
    </source>
</evidence>
<evidence type="ECO:0000313" key="1">
    <source>
        <dbReference type="EMBL" id="QQD23651.1"/>
    </source>
</evidence>
<accession>A0A9E8FKV0</accession>
<dbReference type="AlphaFoldDB" id="A0A9E8FKV0"/>
<dbReference type="Pfam" id="PF11736">
    <property type="entry name" value="DUF3299"/>
    <property type="match status" value="1"/>
</dbReference>